<dbReference type="GO" id="GO:0005524">
    <property type="term" value="F:ATP binding"/>
    <property type="evidence" value="ECO:0007669"/>
    <property type="project" value="UniProtKB-UniRule"/>
</dbReference>
<dbReference type="InterPro" id="IPR011054">
    <property type="entry name" value="Rudment_hybrid_motif"/>
</dbReference>
<dbReference type="PROSITE" id="PS00866">
    <property type="entry name" value="CPSASE_1"/>
    <property type="match status" value="1"/>
</dbReference>
<dbReference type="Pfam" id="PF00364">
    <property type="entry name" value="Biotin_lipoyl"/>
    <property type="match status" value="1"/>
</dbReference>
<dbReference type="STRING" id="40998.A0A2P7ZTT0"/>
<keyword evidence="5 7" id="KW-0067">ATP-binding</keyword>
<comment type="cofactor">
    <cofactor evidence="1">
        <name>biotin</name>
        <dbReference type="ChEBI" id="CHEBI:57586"/>
    </cofactor>
</comment>
<evidence type="ECO:0000313" key="12">
    <source>
        <dbReference type="EMBL" id="PSK51622.1"/>
    </source>
</evidence>
<dbReference type="InterPro" id="IPR005479">
    <property type="entry name" value="CPAse_ATP-bd"/>
</dbReference>
<dbReference type="PANTHER" id="PTHR18866:SF128">
    <property type="entry name" value="UREA AMIDOLYASE"/>
    <property type="match status" value="1"/>
</dbReference>
<dbReference type="PROSITE" id="PS00188">
    <property type="entry name" value="BIOTIN"/>
    <property type="match status" value="1"/>
</dbReference>
<gene>
    <name evidence="12" type="ORF">B9Z65_2889</name>
</gene>
<comment type="caution">
    <text evidence="12">The sequence shown here is derived from an EMBL/GenBank/DDBJ whole genome shotgun (WGS) entry which is preliminary data.</text>
</comment>
<dbReference type="SUPFAM" id="SSF51246">
    <property type="entry name" value="Rudiment single hybrid motif"/>
    <property type="match status" value="1"/>
</dbReference>
<dbReference type="Pfam" id="PF00289">
    <property type="entry name" value="Biotin_carb_N"/>
    <property type="match status" value="1"/>
</dbReference>
<name>A0A2P7ZTT0_9PEZI</name>
<dbReference type="SUPFAM" id="SSF160467">
    <property type="entry name" value="PH0987 N-terminal domain-like"/>
    <property type="match status" value="1"/>
</dbReference>
<dbReference type="PROSITE" id="PS50968">
    <property type="entry name" value="BIOTINYL_LIPOYL"/>
    <property type="match status" value="1"/>
</dbReference>
<dbReference type="SUPFAM" id="SSF56059">
    <property type="entry name" value="Glutathione synthetase ATP-binding domain-like"/>
    <property type="match status" value="1"/>
</dbReference>
<feature type="domain" description="Lipoyl-binding" evidence="9">
    <location>
        <begin position="1153"/>
        <end position="1234"/>
    </location>
</feature>
<evidence type="ECO:0000256" key="7">
    <source>
        <dbReference type="PROSITE-ProRule" id="PRU00409"/>
    </source>
</evidence>
<dbReference type="GO" id="GO:0046872">
    <property type="term" value="F:metal ion binding"/>
    <property type="evidence" value="ECO:0007669"/>
    <property type="project" value="InterPro"/>
</dbReference>
<evidence type="ECO:0000256" key="6">
    <source>
        <dbReference type="ARBA" id="ARBA00023267"/>
    </source>
</evidence>
<keyword evidence="6" id="KW-0092">Biotin</keyword>
<keyword evidence="3 7" id="KW-0547">Nucleotide-binding</keyword>
<dbReference type="InterPro" id="IPR003778">
    <property type="entry name" value="CT_A_B"/>
</dbReference>
<evidence type="ECO:0000256" key="5">
    <source>
        <dbReference type="ARBA" id="ARBA00022840"/>
    </source>
</evidence>
<dbReference type="InterPro" id="IPR003833">
    <property type="entry name" value="CT_C_D"/>
</dbReference>
<dbReference type="InterPro" id="IPR011053">
    <property type="entry name" value="Single_hybrid_motif"/>
</dbReference>
<dbReference type="InterPro" id="IPR050856">
    <property type="entry name" value="Biotin_carboxylase_complex"/>
</dbReference>
<dbReference type="Gene3D" id="2.40.50.100">
    <property type="match status" value="1"/>
</dbReference>
<evidence type="ECO:0000256" key="8">
    <source>
        <dbReference type="SAM" id="Coils"/>
    </source>
</evidence>
<evidence type="ECO:0000256" key="4">
    <source>
        <dbReference type="ARBA" id="ARBA00022801"/>
    </source>
</evidence>
<dbReference type="InterPro" id="IPR011761">
    <property type="entry name" value="ATP-grasp"/>
</dbReference>
<dbReference type="OrthoDB" id="196847at2759"/>
<sequence>MEKIKTVLIANRGEIAVRFAKTAKKLGVRTIAIYSNADAASLHVTAADDAILLPGSDSTAYTDSEAIIGLAQEHKADAIFPGYGFLSENADFARSVKGAGLAWIGPSPEAIEEFGVKHVARELAEKAGVPIVPGTKGLVVSEEDAVASSEKIGYPVMLKATGGGGGMGLITCNNPEEVKKGFQMVKSRGQTLFKNPGVFVEKYFPASHHVEVQVFGNGMGQAIHFGERECSIQRRHQKVIEECPSPFVEKHPGSRDKLCSAAVRLAESIKYGSAGTVETLVDDKTGDFFFLEMNTRLQVEHGITELCYNVDLVELMIKQADAELAGSGGLEASYLQSLQPKEPSGHAVEARVYAENPLKGFSPAPGLLQDVKWAESSGSRIDTWVFTGAKVTPNYDPMIAKVMHHSNTRGEAVEGLLSVLCDSRVSGPPTNLDFLTEVMRSTDFKTGNTITAFLDSFKYTPSVIDVLSPGAYTLIQDLPARPSVGKGIPQSGPMDSVAFQIANMLVGNYRKTAGLEITLSGPELHFIGAAVVTLTGASMEFSLDGKPVQMWQRIHVKPGQKLKIGKTLAGGCRSYLAVYGGFPSVAEYFGSKSTSPLVAIGGYQGRQLAPGDLLSIVKDIPEGLSTPAELPNRLIPEYGNDWEVMAMVGPHSDGYFLPEDIEMIYSTKWKVSHNASRSGIRLVGPVPKWARKDGGEGGSHPSNLVEYGYPLGALNWTGDDPCIFPVDCPNFGGFVSSTTIIRAEWWKMGQIKAGDSMQYKRVTLDEALALRKDNDAFLDAIEHALESGGSLDGVKPINAHFKPSTDGGNAIIWQREAQGQQPLVRYRQGGDDHLIVEYGNEQFDLNHRCRVTALEKALHSPLAPSFLKSHLINTVGCCTSITLFYNGALLPRSDLVSHLQTLESQLGDLSATKVPCRIFRLPLSFESKQQTEAIQRYMETQRPHAPYLPDNLSFVARNNAFSPDELKHIYLHGQFMAVVVGFFCGNTVSLPVDPRQRMSCPKQNPSRVFTPEGTVSWGGSCMSLYPVDSPGGYQMTGRTVPCFDYYGWKKGFERARPWLFRDFDILTYKRVSEEELDRVLARFRSGRYEFEFEESVFDMEVHNRLLKETGEEVRGIRERQRKAQEEMIRAEEESLVRWREEKSKNKVDEGTVDQLLDDPDITSVDAPVDANVWKIEVKEGDVLKAGQTVAILEAMKLEINVNAQEGMKEGVKVEKLLVLPGETISAGGRIALLRGA</sequence>
<evidence type="ECO:0000256" key="2">
    <source>
        <dbReference type="ARBA" id="ARBA00022598"/>
    </source>
</evidence>
<dbReference type="EMBL" id="NHZQ01000121">
    <property type="protein sequence ID" value="PSK51622.1"/>
    <property type="molecule type" value="Genomic_DNA"/>
</dbReference>
<dbReference type="InterPro" id="IPR005482">
    <property type="entry name" value="Biotin_COase_C"/>
</dbReference>
<dbReference type="PROSITE" id="PS50975">
    <property type="entry name" value="ATP_GRASP"/>
    <property type="match status" value="1"/>
</dbReference>
<feature type="domain" description="Biotin carboxylation" evidence="11">
    <location>
        <begin position="3"/>
        <end position="459"/>
    </location>
</feature>
<dbReference type="Pfam" id="PF02626">
    <property type="entry name" value="CT_A_B"/>
    <property type="match status" value="1"/>
</dbReference>
<dbReference type="InterPro" id="IPR000089">
    <property type="entry name" value="Biotin_lipoyl"/>
</dbReference>
<dbReference type="Pfam" id="PF02785">
    <property type="entry name" value="Biotin_carb_C"/>
    <property type="match status" value="1"/>
</dbReference>
<dbReference type="Gene3D" id="2.40.100.10">
    <property type="entry name" value="Cyclophilin-like"/>
    <property type="match status" value="2"/>
</dbReference>
<dbReference type="Proteomes" id="UP000243723">
    <property type="component" value="Unassembled WGS sequence"/>
</dbReference>
<protein>
    <submittedName>
        <fullName evidence="12">Methylcrotonoyl-CoA carboxylase subunit alpha, mitochondrial</fullName>
    </submittedName>
</protein>
<feature type="domain" description="ATP-grasp" evidence="10">
    <location>
        <begin position="121"/>
        <end position="321"/>
    </location>
</feature>
<dbReference type="SUPFAM" id="SSF51230">
    <property type="entry name" value="Single hybrid motif"/>
    <property type="match status" value="1"/>
</dbReference>
<feature type="coiled-coil region" evidence="8">
    <location>
        <begin position="1106"/>
        <end position="1141"/>
    </location>
</feature>
<dbReference type="Pfam" id="PF02682">
    <property type="entry name" value="CT_C_D"/>
    <property type="match status" value="1"/>
</dbReference>
<accession>A0A2P7ZTT0</accession>
<dbReference type="SUPFAM" id="SSF52440">
    <property type="entry name" value="PreATP-grasp domain"/>
    <property type="match status" value="1"/>
</dbReference>
<dbReference type="Pfam" id="PF02786">
    <property type="entry name" value="CPSase_L_D2"/>
    <property type="match status" value="1"/>
</dbReference>
<dbReference type="CDD" id="cd06850">
    <property type="entry name" value="biotinyl_domain"/>
    <property type="match status" value="1"/>
</dbReference>
<evidence type="ECO:0000259" key="9">
    <source>
        <dbReference type="PROSITE" id="PS50968"/>
    </source>
</evidence>
<dbReference type="PANTHER" id="PTHR18866">
    <property type="entry name" value="CARBOXYLASE:PYRUVATE/ACETYL-COA/PROPIONYL-COA CARBOXYLASE"/>
    <property type="match status" value="1"/>
</dbReference>
<keyword evidence="8" id="KW-0175">Coiled coil</keyword>
<keyword evidence="13" id="KW-1185">Reference proteome</keyword>
<dbReference type="GO" id="GO:0016874">
    <property type="term" value="F:ligase activity"/>
    <property type="evidence" value="ECO:0007669"/>
    <property type="project" value="UniProtKB-KW"/>
</dbReference>
<dbReference type="SMART" id="SM00878">
    <property type="entry name" value="Biotin_carb_C"/>
    <property type="match status" value="1"/>
</dbReference>
<dbReference type="SMART" id="SM00796">
    <property type="entry name" value="AHS1"/>
    <property type="match status" value="1"/>
</dbReference>
<evidence type="ECO:0000313" key="13">
    <source>
        <dbReference type="Proteomes" id="UP000243723"/>
    </source>
</evidence>
<dbReference type="GO" id="GO:0016787">
    <property type="term" value="F:hydrolase activity"/>
    <property type="evidence" value="ECO:0007669"/>
    <property type="project" value="UniProtKB-KW"/>
</dbReference>
<proteinExistence type="predicted"/>
<dbReference type="Gene3D" id="3.30.1360.40">
    <property type="match status" value="1"/>
</dbReference>
<evidence type="ECO:0000256" key="1">
    <source>
        <dbReference type="ARBA" id="ARBA00001953"/>
    </source>
</evidence>
<dbReference type="PROSITE" id="PS50979">
    <property type="entry name" value="BC"/>
    <property type="match status" value="1"/>
</dbReference>
<keyword evidence="4" id="KW-0378">Hydrolase</keyword>
<dbReference type="InterPro" id="IPR005481">
    <property type="entry name" value="BC-like_N"/>
</dbReference>
<reference evidence="12 13" key="1">
    <citation type="submission" date="2017-05" db="EMBL/GenBank/DDBJ databases">
        <title>Draft genome sequence of Elsinoe australis.</title>
        <authorList>
            <person name="Cheng Q."/>
        </authorList>
    </citation>
    <scope>NUCLEOTIDE SEQUENCE [LARGE SCALE GENOMIC DNA]</scope>
    <source>
        <strain evidence="12 13">NL1</strain>
    </source>
</reference>
<dbReference type="PROSITE" id="PS00867">
    <property type="entry name" value="CPSASE_2"/>
    <property type="match status" value="1"/>
</dbReference>
<keyword evidence="2" id="KW-0436">Ligase</keyword>
<evidence type="ECO:0000259" key="11">
    <source>
        <dbReference type="PROSITE" id="PS50979"/>
    </source>
</evidence>
<dbReference type="InterPro" id="IPR029000">
    <property type="entry name" value="Cyclophilin-like_dom_sf"/>
</dbReference>
<dbReference type="SUPFAM" id="SSF50891">
    <property type="entry name" value="Cyclophilin-like"/>
    <property type="match status" value="2"/>
</dbReference>
<dbReference type="Gene3D" id="3.30.470.20">
    <property type="entry name" value="ATP-grasp fold, B domain"/>
    <property type="match status" value="1"/>
</dbReference>
<dbReference type="SMART" id="SM00797">
    <property type="entry name" value="AHS2"/>
    <property type="match status" value="1"/>
</dbReference>
<dbReference type="AlphaFoldDB" id="A0A2P7ZTT0"/>
<evidence type="ECO:0000259" key="10">
    <source>
        <dbReference type="PROSITE" id="PS50975"/>
    </source>
</evidence>
<organism evidence="12 13">
    <name type="scientific">Elsinoe australis</name>
    <dbReference type="NCBI Taxonomy" id="40998"/>
    <lineage>
        <taxon>Eukaryota</taxon>
        <taxon>Fungi</taxon>
        <taxon>Dikarya</taxon>
        <taxon>Ascomycota</taxon>
        <taxon>Pezizomycotina</taxon>
        <taxon>Dothideomycetes</taxon>
        <taxon>Dothideomycetidae</taxon>
        <taxon>Myriangiales</taxon>
        <taxon>Elsinoaceae</taxon>
        <taxon>Elsinoe</taxon>
    </lineage>
</organism>
<dbReference type="InterPro" id="IPR016185">
    <property type="entry name" value="PreATP-grasp_dom_sf"/>
</dbReference>
<dbReference type="InterPro" id="IPR001882">
    <property type="entry name" value="Biotin_BS"/>
</dbReference>
<evidence type="ECO:0000256" key="3">
    <source>
        <dbReference type="ARBA" id="ARBA00022741"/>
    </source>
</evidence>
<dbReference type="InterPro" id="IPR011764">
    <property type="entry name" value="Biotin_carboxylation_dom"/>
</dbReference>
<dbReference type="NCBIfam" id="TIGR00724">
    <property type="entry name" value="urea_amlyse_rel"/>
    <property type="match status" value="1"/>
</dbReference>